<dbReference type="InterPro" id="IPR001845">
    <property type="entry name" value="HTH_ArsR_DNA-bd_dom"/>
</dbReference>
<dbReference type="SMART" id="SM00418">
    <property type="entry name" value="HTH_ARSR"/>
    <property type="match status" value="1"/>
</dbReference>
<dbReference type="PANTHER" id="PTHR43132:SF2">
    <property type="entry name" value="ARSENICAL RESISTANCE OPERON REPRESSOR ARSR-RELATED"/>
    <property type="match status" value="1"/>
</dbReference>
<dbReference type="NCBIfam" id="NF033788">
    <property type="entry name" value="HTH_metalloreg"/>
    <property type="match status" value="1"/>
</dbReference>
<evidence type="ECO:0000256" key="3">
    <source>
        <dbReference type="ARBA" id="ARBA00023163"/>
    </source>
</evidence>
<name>A0ABU6J415_9BURK</name>
<keyword evidence="6" id="KW-1185">Reference proteome</keyword>
<keyword evidence="2" id="KW-0238">DNA-binding</keyword>
<dbReference type="SUPFAM" id="SSF46785">
    <property type="entry name" value="Winged helix' DNA-binding domain"/>
    <property type="match status" value="1"/>
</dbReference>
<dbReference type="Proteomes" id="UP001352263">
    <property type="component" value="Unassembled WGS sequence"/>
</dbReference>
<protein>
    <submittedName>
        <fullName evidence="5">Metalloregulator ArsR/SmtB family transcription factor</fullName>
    </submittedName>
</protein>
<dbReference type="PROSITE" id="PS50987">
    <property type="entry name" value="HTH_ARSR_2"/>
    <property type="match status" value="1"/>
</dbReference>
<dbReference type="PANTHER" id="PTHR43132">
    <property type="entry name" value="ARSENICAL RESISTANCE OPERON REPRESSOR ARSR-RELATED"/>
    <property type="match status" value="1"/>
</dbReference>
<keyword evidence="3" id="KW-0804">Transcription</keyword>
<feature type="domain" description="HTH arsR-type" evidence="4">
    <location>
        <begin position="1"/>
        <end position="95"/>
    </location>
</feature>
<dbReference type="Pfam" id="PF12840">
    <property type="entry name" value="HTH_20"/>
    <property type="match status" value="1"/>
</dbReference>
<dbReference type="EMBL" id="JAWIIV010000002">
    <property type="protein sequence ID" value="MEC4718105.1"/>
    <property type="molecule type" value="Genomic_DNA"/>
</dbReference>
<proteinExistence type="predicted"/>
<dbReference type="InterPro" id="IPR036388">
    <property type="entry name" value="WH-like_DNA-bd_sf"/>
</dbReference>
<evidence type="ECO:0000313" key="6">
    <source>
        <dbReference type="Proteomes" id="UP001352263"/>
    </source>
</evidence>
<accession>A0ABU6J415</accession>
<comment type="caution">
    <text evidence="5">The sequence shown here is derived from an EMBL/GenBank/DDBJ whole genome shotgun (WGS) entry which is preliminary data.</text>
</comment>
<evidence type="ECO:0000256" key="2">
    <source>
        <dbReference type="ARBA" id="ARBA00023125"/>
    </source>
</evidence>
<gene>
    <name evidence="5" type="ORF">RY831_03015</name>
</gene>
<dbReference type="CDD" id="cd00090">
    <property type="entry name" value="HTH_ARSR"/>
    <property type="match status" value="1"/>
</dbReference>
<evidence type="ECO:0000256" key="1">
    <source>
        <dbReference type="ARBA" id="ARBA00023015"/>
    </source>
</evidence>
<dbReference type="InterPro" id="IPR011991">
    <property type="entry name" value="ArsR-like_HTH"/>
</dbReference>
<organism evidence="5 6">
    <name type="scientific">Noviherbaspirillum album</name>
    <dbReference type="NCBI Taxonomy" id="3080276"/>
    <lineage>
        <taxon>Bacteria</taxon>
        <taxon>Pseudomonadati</taxon>
        <taxon>Pseudomonadota</taxon>
        <taxon>Betaproteobacteria</taxon>
        <taxon>Burkholderiales</taxon>
        <taxon>Oxalobacteraceae</taxon>
        <taxon>Noviherbaspirillum</taxon>
    </lineage>
</organism>
<evidence type="ECO:0000259" key="4">
    <source>
        <dbReference type="PROSITE" id="PS50987"/>
    </source>
</evidence>
<keyword evidence="1" id="KW-0805">Transcription regulation</keyword>
<dbReference type="InterPro" id="IPR036390">
    <property type="entry name" value="WH_DNA-bd_sf"/>
</dbReference>
<dbReference type="Gene3D" id="1.10.10.10">
    <property type="entry name" value="Winged helix-like DNA-binding domain superfamily/Winged helix DNA-binding domain"/>
    <property type="match status" value="1"/>
</dbReference>
<dbReference type="RefSeq" id="WP_326505176.1">
    <property type="nucleotide sequence ID" value="NZ_JAWIIV010000002.1"/>
</dbReference>
<dbReference type="InterPro" id="IPR051011">
    <property type="entry name" value="Metal_resp_trans_reg"/>
</dbReference>
<sequence length="112" mass="11577">MEVKSVIAALAALAQETRLAVFRLLVQAGPSGLAAAQIAEGVGIAPSLLSFHLKELLHADLVTQTREGRSLIYAANFEAMNGLLGFLTENCCGGNVCSPVTVSNCSKEGACS</sequence>
<evidence type="ECO:0000313" key="5">
    <source>
        <dbReference type="EMBL" id="MEC4718105.1"/>
    </source>
</evidence>
<reference evidence="5 6" key="1">
    <citation type="submission" date="2023-10" db="EMBL/GenBank/DDBJ databases">
        <title>Noviherbaspirillum sp. CPCC 100848 genome assembly.</title>
        <authorList>
            <person name="Li X.Y."/>
            <person name="Fang X.M."/>
        </authorList>
    </citation>
    <scope>NUCLEOTIDE SEQUENCE [LARGE SCALE GENOMIC DNA]</scope>
    <source>
        <strain evidence="5 6">CPCC 100848</strain>
    </source>
</reference>
<dbReference type="PRINTS" id="PR00778">
    <property type="entry name" value="HTHARSR"/>
</dbReference>